<dbReference type="InterPro" id="IPR005162">
    <property type="entry name" value="Retrotrans_gag_dom"/>
</dbReference>
<dbReference type="PROSITE" id="PS50158">
    <property type="entry name" value="ZF_CCHC"/>
    <property type="match status" value="1"/>
</dbReference>
<keyword evidence="3" id="KW-0238">DNA-binding</keyword>
<evidence type="ECO:0000259" key="9">
    <source>
        <dbReference type="PROSITE" id="PS50994"/>
    </source>
</evidence>
<feature type="domain" description="Reverse transcriptase" evidence="8">
    <location>
        <begin position="539"/>
        <end position="718"/>
    </location>
</feature>
<dbReference type="Gene3D" id="2.40.50.40">
    <property type="match status" value="1"/>
</dbReference>
<evidence type="ECO:0000313" key="11">
    <source>
        <dbReference type="Proteomes" id="UP000594261"/>
    </source>
</evidence>
<reference evidence="10 11" key="1">
    <citation type="journal article" date="2016" name="G3 (Bethesda)">
        <title>First Draft Assembly and Annotation of the Genome of a California Endemic Oak Quercus lobata Nee (Fagaceae).</title>
        <authorList>
            <person name="Sork V.L."/>
            <person name="Fitz-Gibbon S.T."/>
            <person name="Puiu D."/>
            <person name="Crepeau M."/>
            <person name="Gugger P.F."/>
            <person name="Sherman R."/>
            <person name="Stevens K."/>
            <person name="Langley C.H."/>
            <person name="Pellegrini M."/>
            <person name="Salzberg S.L."/>
        </authorList>
    </citation>
    <scope>NUCLEOTIDE SEQUENCE [LARGE SCALE GENOMIC DNA]</scope>
    <source>
        <strain evidence="10 11">cv. SW786</strain>
    </source>
</reference>
<feature type="region of interest" description="Disordered" evidence="5">
    <location>
        <begin position="1409"/>
        <end position="1443"/>
    </location>
</feature>
<dbReference type="InterPro" id="IPR023780">
    <property type="entry name" value="Chromo_domain"/>
</dbReference>
<dbReference type="PROSITE" id="PS50013">
    <property type="entry name" value="CHROMO_2"/>
    <property type="match status" value="1"/>
</dbReference>
<dbReference type="InterPro" id="IPR041577">
    <property type="entry name" value="RT_RNaseH_2"/>
</dbReference>
<reference evidence="10" key="2">
    <citation type="submission" date="2021-01" db="UniProtKB">
        <authorList>
            <consortium name="EnsemblPlants"/>
        </authorList>
    </citation>
    <scope>IDENTIFICATION</scope>
</reference>
<feature type="compositionally biased region" description="Low complexity" evidence="5">
    <location>
        <begin position="1409"/>
        <end position="1419"/>
    </location>
</feature>
<keyword evidence="11" id="KW-1185">Reference proteome</keyword>
<dbReference type="InterPro" id="IPR016197">
    <property type="entry name" value="Chromo-like_dom_sf"/>
</dbReference>
<dbReference type="OMA" id="CIECDAS"/>
<evidence type="ECO:0000256" key="5">
    <source>
        <dbReference type="SAM" id="MobiDB-lite"/>
    </source>
</evidence>
<dbReference type="GO" id="GO:0004190">
    <property type="term" value="F:aspartic-type endopeptidase activity"/>
    <property type="evidence" value="ECO:0007669"/>
    <property type="project" value="UniProtKB-KW"/>
</dbReference>
<dbReference type="SUPFAM" id="SSF53098">
    <property type="entry name" value="Ribonuclease H-like"/>
    <property type="match status" value="1"/>
</dbReference>
<dbReference type="CDD" id="cd09274">
    <property type="entry name" value="RNase_HI_RT_Ty3"/>
    <property type="match status" value="1"/>
</dbReference>
<dbReference type="Gene3D" id="3.30.420.10">
    <property type="entry name" value="Ribonuclease H-like superfamily/Ribonuclease H"/>
    <property type="match status" value="1"/>
</dbReference>
<keyword evidence="2" id="KW-0064">Aspartyl protease</keyword>
<dbReference type="PANTHER" id="PTHR35046">
    <property type="entry name" value="ZINC KNUCKLE (CCHC-TYPE) FAMILY PROTEIN"/>
    <property type="match status" value="1"/>
</dbReference>
<proteinExistence type="predicted"/>
<dbReference type="GO" id="GO:0006508">
    <property type="term" value="P:proteolysis"/>
    <property type="evidence" value="ECO:0007669"/>
    <property type="project" value="UniProtKB-KW"/>
</dbReference>
<dbReference type="InterPro" id="IPR036397">
    <property type="entry name" value="RNaseH_sf"/>
</dbReference>
<dbReference type="SMART" id="SM00343">
    <property type="entry name" value="ZnF_C2HC"/>
    <property type="match status" value="1"/>
</dbReference>
<dbReference type="InterPro" id="IPR001878">
    <property type="entry name" value="Znf_CCHC"/>
</dbReference>
<feature type="domain" description="Integrase catalytic" evidence="9">
    <location>
        <begin position="1057"/>
        <end position="1217"/>
    </location>
</feature>
<dbReference type="InterPro" id="IPR036875">
    <property type="entry name" value="Znf_CCHC_sf"/>
</dbReference>
<dbReference type="Gene3D" id="3.10.10.10">
    <property type="entry name" value="HIV Type 1 Reverse Transcriptase, subunit A, domain 1"/>
    <property type="match status" value="1"/>
</dbReference>
<dbReference type="SUPFAM" id="SSF56672">
    <property type="entry name" value="DNA/RNA polymerases"/>
    <property type="match status" value="1"/>
</dbReference>
<dbReference type="Proteomes" id="UP000594261">
    <property type="component" value="Chromosome 5"/>
</dbReference>
<dbReference type="PROSITE" id="PS50994">
    <property type="entry name" value="INTEGRASE"/>
    <property type="match status" value="1"/>
</dbReference>
<keyword evidence="4" id="KW-0862">Zinc</keyword>
<evidence type="ECO:0000259" key="8">
    <source>
        <dbReference type="PROSITE" id="PS50878"/>
    </source>
</evidence>
<sequence>MDRVDQIEASQRETVNHEEDNLLRQNHYGYFHRVPNFEHDHYNHNDPRDYDDRMFKEKIEAPTFDGCLDPWVFTDWLRQMDKFFDYYHWAENKKVRSSLLEEWDRLKQGTAPVAEYIEKFKEFKRRIRIVEEEVVTLNRFKKGLNANLLGEIITRGVTTLREAYDLARNCELASKSIFWRRFEPQSVPANPQPFGSKPRLALPPKVNPNSTPIEKEDKGKGVVNEPSRLGSRLQCFKCNGVGHIAARCPSRTLVIQEGDEKVEDVEELVYDPNVEETQDVEAEWEDDPSYLACIKAISPQVDDSKNFGVPRVNVVIIDSGSCINAVSSNVVSHLGLKLTPHPNPYKVSWVDTSSIAIKERCVVPLQFLTYKAEIWCDVIPMDVGHIILGRPWLYDLDVTLHGRSNSCSFMFEGKKIVLNPLKPKPIGMSKKTEAPKAKGLNIISPRAFERVAIQESIVFVLVARELHGETSEEQPEEVRLVLQEFKDVFPEALLDHLPPMRDIQHAIDFVPGAALPNLPHYKISPVEHAELQRQVEELLRKGFVHESMSPCAVPALLTPKKDGTWRMCVDSRAINKITVKYRFPIPRLDDMLDMMAGAMIFSKIDLKSGYHQIRVRSGDEWKTAFKTRNGLYEWMVMPFGLSNAPSTFMRVMTQVLKPFMGKFLVVYFDDILIYSKSREQHLDHLTQVCTTLRKESLYGNLKKCSFFTNRVIFLSFIVSSEGVSADPQKIQAIVEWPEPKNIHEIRSFHGLASFYHRFIKGFSTLMSPITDYMKQREFVWTKAAAKAFNKVKQKMTEAPVMRLPDFTKPFEVECDASGIGIGGVLSQERHPIAYFSEKLNDAKQKYSTYDKELYAIIRALWHWCHYLLSREFVIYSDHEALRYLHSQKKLNFRHGSWVEFLQRYHFVVKHRAGIENKAADALSRRVSLLSIMSVKVIGFERLKDDYESCPDFGDLYTSLSNAPQPILDDYTLQDGYLFKANKLCIPRSSVKDFLVWEIHAGGLASHFGRDKTIEEVEHQFYWPSLKRGVAKIVGQCRTCQLAKHCKQNTGLYTPLLVPNCPWQDVSMDFVLGLPRTFRKHDSILVVVDCFSKMAHFLPCSKTSDASKIAKLYFDEIVKLYGLPKTIVSDRDVRFMSYFWKTLWHLVGTKLKFSTAFHPQTDGQTEVVNRNLGNLLRCVVGEANRNWDSILPVAQLAYNNSVNRSIGASPFEVVHGYTPRKPLDLLPMSPHVRISESAETFARHIHDLHNEIRQKIQASNSQYKIHADTHRRHAEFQARSAGPFKVLKRMGPNAYVIDLPHDYGISFSFNIEDLVSYKSPTTIPDTPFDESLPNPIDAPIPTPLPLNLPYAHKESIDAILDEQIVSTRDGGVHRFLVWWRGRPDSDYTWITRDELLRLDPDLLEYYQSSSDFHSTGSSSSHPGGVGADTRYKPPITRTYRRKSKKKTAQPVALWMEHTSYWA</sequence>
<dbReference type="SUPFAM" id="SSF57756">
    <property type="entry name" value="Retrovirus zinc finger-like domains"/>
    <property type="match status" value="1"/>
</dbReference>
<evidence type="ECO:0000256" key="1">
    <source>
        <dbReference type="ARBA" id="ARBA00022670"/>
    </source>
</evidence>
<evidence type="ECO:0008006" key="12">
    <source>
        <dbReference type="Google" id="ProtNLM"/>
    </source>
</evidence>
<evidence type="ECO:0000256" key="2">
    <source>
        <dbReference type="ARBA" id="ARBA00022750"/>
    </source>
</evidence>
<dbReference type="InterPro" id="IPR056924">
    <property type="entry name" value="SH3_Tf2-1"/>
</dbReference>
<dbReference type="EnsemblPlants" id="QL05p008770:mrna">
    <property type="protein sequence ID" value="QL05p008770:mrna"/>
    <property type="gene ID" value="QL05p008770"/>
</dbReference>
<accession>A0A7N2R488</accession>
<dbReference type="Pfam" id="PF03732">
    <property type="entry name" value="Retrotrans_gag"/>
    <property type="match status" value="1"/>
</dbReference>
<dbReference type="Gene3D" id="2.40.70.10">
    <property type="entry name" value="Acid Proteases"/>
    <property type="match status" value="1"/>
</dbReference>
<evidence type="ECO:0000256" key="4">
    <source>
        <dbReference type="PROSITE-ProRule" id="PRU00047"/>
    </source>
</evidence>
<keyword evidence="4" id="KW-0479">Metal-binding</keyword>
<dbReference type="CDD" id="cd01647">
    <property type="entry name" value="RT_LTR"/>
    <property type="match status" value="1"/>
</dbReference>
<dbReference type="FunFam" id="3.10.20.370:FF:000001">
    <property type="entry name" value="Retrovirus-related Pol polyprotein from transposon 17.6-like protein"/>
    <property type="match status" value="1"/>
</dbReference>
<dbReference type="PANTHER" id="PTHR35046:SF9">
    <property type="entry name" value="RNA-DIRECTED DNA POLYMERASE"/>
    <property type="match status" value="1"/>
</dbReference>
<dbReference type="Pfam" id="PF00385">
    <property type="entry name" value="Chromo"/>
    <property type="match status" value="1"/>
</dbReference>
<keyword evidence="2" id="KW-0378">Hydrolase</keyword>
<dbReference type="InterPro" id="IPR043502">
    <property type="entry name" value="DNA/RNA_pol_sf"/>
</dbReference>
<dbReference type="InterPro" id="IPR021109">
    <property type="entry name" value="Peptidase_aspartic_dom_sf"/>
</dbReference>
<dbReference type="Pfam" id="PF24626">
    <property type="entry name" value="SH3_Tf2-1"/>
    <property type="match status" value="1"/>
</dbReference>
<dbReference type="InterPro" id="IPR041588">
    <property type="entry name" value="Integrase_H2C2"/>
</dbReference>
<keyword evidence="4" id="KW-0863">Zinc-finger</keyword>
<dbReference type="Gene3D" id="3.30.70.270">
    <property type="match status" value="2"/>
</dbReference>
<dbReference type="GO" id="GO:0015074">
    <property type="term" value="P:DNA integration"/>
    <property type="evidence" value="ECO:0007669"/>
    <property type="project" value="InterPro"/>
</dbReference>
<dbReference type="InterPro" id="IPR001584">
    <property type="entry name" value="Integrase_cat-core"/>
</dbReference>
<evidence type="ECO:0000256" key="3">
    <source>
        <dbReference type="ARBA" id="ARBA00023125"/>
    </source>
</evidence>
<dbReference type="InParanoid" id="A0A7N2R488"/>
<dbReference type="EMBL" id="LRBV02000005">
    <property type="status" value="NOT_ANNOTATED_CDS"/>
    <property type="molecule type" value="Genomic_DNA"/>
</dbReference>
<protein>
    <recommendedName>
        <fullName evidence="12">Reverse transcriptase</fullName>
    </recommendedName>
</protein>
<dbReference type="PROSITE" id="PS50878">
    <property type="entry name" value="RT_POL"/>
    <property type="match status" value="1"/>
</dbReference>
<evidence type="ECO:0000259" key="7">
    <source>
        <dbReference type="PROSITE" id="PS50158"/>
    </source>
</evidence>
<feature type="region of interest" description="Disordered" evidence="5">
    <location>
        <begin position="189"/>
        <end position="225"/>
    </location>
</feature>
<dbReference type="InterPro" id="IPR000477">
    <property type="entry name" value="RT_dom"/>
</dbReference>
<dbReference type="InterPro" id="IPR000953">
    <property type="entry name" value="Chromo/chromo_shadow_dom"/>
</dbReference>
<dbReference type="GO" id="GO:0003677">
    <property type="term" value="F:DNA binding"/>
    <property type="evidence" value="ECO:0007669"/>
    <property type="project" value="UniProtKB-KW"/>
</dbReference>
<evidence type="ECO:0000313" key="10">
    <source>
        <dbReference type="EnsemblPlants" id="QL05p008770:mrna"/>
    </source>
</evidence>
<dbReference type="GO" id="GO:0008270">
    <property type="term" value="F:zinc ion binding"/>
    <property type="evidence" value="ECO:0007669"/>
    <property type="project" value="UniProtKB-KW"/>
</dbReference>
<dbReference type="Pfam" id="PF17919">
    <property type="entry name" value="RT_RNaseH_2"/>
    <property type="match status" value="1"/>
</dbReference>
<dbReference type="Gene3D" id="1.10.340.70">
    <property type="match status" value="1"/>
</dbReference>
<keyword evidence="1" id="KW-0645">Protease</keyword>
<dbReference type="CDD" id="cd00024">
    <property type="entry name" value="CD_CSD"/>
    <property type="match status" value="1"/>
</dbReference>
<dbReference type="SUPFAM" id="SSF54160">
    <property type="entry name" value="Chromo domain-like"/>
    <property type="match status" value="1"/>
</dbReference>
<dbReference type="FunFam" id="3.30.70.270:FF:000026">
    <property type="entry name" value="Transposon Ty3-G Gag-Pol polyprotein"/>
    <property type="match status" value="1"/>
</dbReference>
<dbReference type="Pfam" id="PF00078">
    <property type="entry name" value="RVT_1"/>
    <property type="match status" value="1"/>
</dbReference>
<feature type="domain" description="Chromo" evidence="6">
    <location>
        <begin position="1353"/>
        <end position="1417"/>
    </location>
</feature>
<organism evidence="10 11">
    <name type="scientific">Quercus lobata</name>
    <name type="common">Valley oak</name>
    <dbReference type="NCBI Taxonomy" id="97700"/>
    <lineage>
        <taxon>Eukaryota</taxon>
        <taxon>Viridiplantae</taxon>
        <taxon>Streptophyta</taxon>
        <taxon>Embryophyta</taxon>
        <taxon>Tracheophyta</taxon>
        <taxon>Spermatophyta</taxon>
        <taxon>Magnoliopsida</taxon>
        <taxon>eudicotyledons</taxon>
        <taxon>Gunneridae</taxon>
        <taxon>Pentapetalae</taxon>
        <taxon>rosids</taxon>
        <taxon>fabids</taxon>
        <taxon>Fagales</taxon>
        <taxon>Fagaceae</taxon>
        <taxon>Quercus</taxon>
    </lineage>
</organism>
<dbReference type="FunFam" id="3.30.420.10:FF:000032">
    <property type="entry name" value="Retrovirus-related Pol polyprotein from transposon 297-like Protein"/>
    <property type="match status" value="1"/>
</dbReference>
<dbReference type="InterPro" id="IPR012337">
    <property type="entry name" value="RNaseH-like_sf"/>
</dbReference>
<dbReference type="CDD" id="cd00303">
    <property type="entry name" value="retropepsin_like"/>
    <property type="match status" value="1"/>
</dbReference>
<dbReference type="Gramene" id="QL05p008770:mrna">
    <property type="protein sequence ID" value="QL05p008770:mrna"/>
    <property type="gene ID" value="QL05p008770"/>
</dbReference>
<name>A0A7N2R488_QUELO</name>
<evidence type="ECO:0000259" key="6">
    <source>
        <dbReference type="PROSITE" id="PS50013"/>
    </source>
</evidence>
<dbReference type="Pfam" id="PF17921">
    <property type="entry name" value="Integrase_H2C2"/>
    <property type="match status" value="1"/>
</dbReference>
<feature type="domain" description="CCHC-type" evidence="7">
    <location>
        <begin position="235"/>
        <end position="250"/>
    </location>
</feature>
<dbReference type="InterPro" id="IPR043128">
    <property type="entry name" value="Rev_trsase/Diguanyl_cyclase"/>
</dbReference>